<feature type="compositionally biased region" description="Low complexity" evidence="2">
    <location>
        <begin position="615"/>
        <end position="642"/>
    </location>
</feature>
<organism evidence="3 4">
    <name type="scientific">Coprinellus micaceus</name>
    <name type="common">Glistening ink-cap mushroom</name>
    <name type="synonym">Coprinus micaceus</name>
    <dbReference type="NCBI Taxonomy" id="71717"/>
    <lineage>
        <taxon>Eukaryota</taxon>
        <taxon>Fungi</taxon>
        <taxon>Dikarya</taxon>
        <taxon>Basidiomycota</taxon>
        <taxon>Agaricomycotina</taxon>
        <taxon>Agaricomycetes</taxon>
        <taxon>Agaricomycetidae</taxon>
        <taxon>Agaricales</taxon>
        <taxon>Agaricineae</taxon>
        <taxon>Psathyrellaceae</taxon>
        <taxon>Coprinellus</taxon>
    </lineage>
</organism>
<evidence type="ECO:0000313" key="3">
    <source>
        <dbReference type="EMBL" id="TEB30934.1"/>
    </source>
</evidence>
<dbReference type="Gene3D" id="1.20.58.1520">
    <property type="match status" value="1"/>
</dbReference>
<dbReference type="GO" id="GO:0008017">
    <property type="term" value="F:microtubule binding"/>
    <property type="evidence" value="ECO:0007669"/>
    <property type="project" value="InterPro"/>
</dbReference>
<evidence type="ECO:0000256" key="1">
    <source>
        <dbReference type="SAM" id="Coils"/>
    </source>
</evidence>
<keyword evidence="1" id="KW-0175">Coiled coil</keyword>
<protein>
    <recommendedName>
        <fullName evidence="5">Microtubule associated protein</fullName>
    </recommendedName>
</protein>
<proteinExistence type="predicted"/>
<feature type="compositionally biased region" description="Polar residues" evidence="2">
    <location>
        <begin position="550"/>
        <end position="562"/>
    </location>
</feature>
<feature type="compositionally biased region" description="Polar residues" evidence="2">
    <location>
        <begin position="691"/>
        <end position="710"/>
    </location>
</feature>
<reference evidence="3 4" key="1">
    <citation type="journal article" date="2019" name="Nat. Ecol. Evol.">
        <title>Megaphylogeny resolves global patterns of mushroom evolution.</title>
        <authorList>
            <person name="Varga T."/>
            <person name="Krizsan K."/>
            <person name="Foldi C."/>
            <person name="Dima B."/>
            <person name="Sanchez-Garcia M."/>
            <person name="Sanchez-Ramirez S."/>
            <person name="Szollosi G.J."/>
            <person name="Szarkandi J.G."/>
            <person name="Papp V."/>
            <person name="Albert L."/>
            <person name="Andreopoulos W."/>
            <person name="Angelini C."/>
            <person name="Antonin V."/>
            <person name="Barry K.W."/>
            <person name="Bougher N.L."/>
            <person name="Buchanan P."/>
            <person name="Buyck B."/>
            <person name="Bense V."/>
            <person name="Catcheside P."/>
            <person name="Chovatia M."/>
            <person name="Cooper J."/>
            <person name="Damon W."/>
            <person name="Desjardin D."/>
            <person name="Finy P."/>
            <person name="Geml J."/>
            <person name="Haridas S."/>
            <person name="Hughes K."/>
            <person name="Justo A."/>
            <person name="Karasinski D."/>
            <person name="Kautmanova I."/>
            <person name="Kiss B."/>
            <person name="Kocsube S."/>
            <person name="Kotiranta H."/>
            <person name="LaButti K.M."/>
            <person name="Lechner B.E."/>
            <person name="Liimatainen K."/>
            <person name="Lipzen A."/>
            <person name="Lukacs Z."/>
            <person name="Mihaltcheva S."/>
            <person name="Morgado L.N."/>
            <person name="Niskanen T."/>
            <person name="Noordeloos M.E."/>
            <person name="Ohm R.A."/>
            <person name="Ortiz-Santana B."/>
            <person name="Ovrebo C."/>
            <person name="Racz N."/>
            <person name="Riley R."/>
            <person name="Savchenko A."/>
            <person name="Shiryaev A."/>
            <person name="Soop K."/>
            <person name="Spirin V."/>
            <person name="Szebenyi C."/>
            <person name="Tomsovsky M."/>
            <person name="Tulloss R.E."/>
            <person name="Uehling J."/>
            <person name="Grigoriev I.V."/>
            <person name="Vagvolgyi C."/>
            <person name="Papp T."/>
            <person name="Martin F.M."/>
            <person name="Miettinen O."/>
            <person name="Hibbett D.S."/>
            <person name="Nagy L.G."/>
        </authorList>
    </citation>
    <scope>NUCLEOTIDE SEQUENCE [LARGE SCALE GENOMIC DNA]</scope>
    <source>
        <strain evidence="3 4">FP101781</strain>
    </source>
</reference>
<keyword evidence="4" id="KW-1185">Reference proteome</keyword>
<dbReference type="Pfam" id="PF03999">
    <property type="entry name" value="MAP65_ASE1"/>
    <property type="match status" value="1"/>
</dbReference>
<dbReference type="Proteomes" id="UP000298030">
    <property type="component" value="Unassembled WGS sequence"/>
</dbReference>
<accession>A0A4Y7TAG8</accession>
<gene>
    <name evidence="3" type="ORF">FA13DRAFT_1664127</name>
</gene>
<name>A0A4Y7TAG8_COPMI</name>
<dbReference type="GO" id="GO:0051256">
    <property type="term" value="P:mitotic spindle midzone assembly"/>
    <property type="evidence" value="ECO:0007669"/>
    <property type="project" value="TreeGrafter"/>
</dbReference>
<evidence type="ECO:0000313" key="4">
    <source>
        <dbReference type="Proteomes" id="UP000298030"/>
    </source>
</evidence>
<dbReference type="PANTHER" id="PTHR19321">
    <property type="entry name" value="PROTEIN REGULATOR OF CYTOKINESIS 1 PRC1-RELATED"/>
    <property type="match status" value="1"/>
</dbReference>
<evidence type="ECO:0000256" key="2">
    <source>
        <dbReference type="SAM" id="MobiDB-lite"/>
    </source>
</evidence>
<dbReference type="AlphaFoldDB" id="A0A4Y7TAG8"/>
<dbReference type="OrthoDB" id="642895at2759"/>
<sequence>MSETTPTAIPIATAMTLTSLLNSLHSHLQQQTQYLPTLHAQLGLPPTALEEELKDLQEQLIHGVERQIDLRRKQVDEWMEKCEAVESVCLRYTKALGGNIKATGSSLGEIRKESSLPRRYELVTEFQEKLRQAYHAKLEQLNALTNRLNLLAKTLGAAYFSQDVLDASPAADEAALDQTAPRDVTPERFLKLEKELVRGKAEVTKRLHQLAETFAQIDWMYTELGLVSPTLEPPSSPMATDDSDPFCVSTPTPAARSLANVPLLFQDKEEINYQRILSQYIARIEEAEGEAVLENSNVPLGLEGVEPTLGLLEWASAQQTVLEELKRSREAHIQSMYDKLEGLWRRLGVDEGAMDAFVEMHRGSTEDVVREYEEELERMLELKQESMVQFIQSAREEIMKLWDDLMIGEDERSDFAPFADAEYTEELLNIHEDEIRRLKEERRTKAPLLSSIKKYFVICDEEKELQAAASDQTRLLGRGRDPGRLLREEKMRKRVQKEKPRLEQDLLVSIPGWEQETGKPFLVNGEMILQIIMEAVSAKEQENLKRKTRSGSVPNRATTPTASSSSSQVTGGYVPGQGKRSTSRTGTVTPAVRPRSAIGSTAKSAPNKRQKLGDSTSSIPTASSSNHNSNSTAHPHPNSNSNLRVPLSSHRNNHRPGSPTRVPAKTPGQGSAMRTRAASATVASGSRGAPTGSQQRRYPSVPGTASRQPYTSATVTRAAGSVGAAVLKDPAKSARAHRESFKPRPSIDHLEMKRGVNGAPAQWASAVDEEEED</sequence>
<feature type="region of interest" description="Disordered" evidence="2">
    <location>
        <begin position="542"/>
        <end position="710"/>
    </location>
</feature>
<dbReference type="PANTHER" id="PTHR19321:SF41">
    <property type="entry name" value="FASCETTO-RELATED"/>
    <property type="match status" value="1"/>
</dbReference>
<dbReference type="STRING" id="71717.A0A4Y7TAG8"/>
<evidence type="ECO:0008006" key="5">
    <source>
        <dbReference type="Google" id="ProtNLM"/>
    </source>
</evidence>
<feature type="coiled-coil region" evidence="1">
    <location>
        <begin position="362"/>
        <end position="389"/>
    </location>
</feature>
<comment type="caution">
    <text evidence="3">The sequence shown here is derived from an EMBL/GenBank/DDBJ whole genome shotgun (WGS) entry which is preliminary data.</text>
</comment>
<dbReference type="InterPro" id="IPR007145">
    <property type="entry name" value="MAP65_Ase1_PRC1"/>
</dbReference>
<feature type="compositionally biased region" description="Polar residues" evidence="2">
    <location>
        <begin position="579"/>
        <end position="588"/>
    </location>
</feature>
<dbReference type="GO" id="GO:0005737">
    <property type="term" value="C:cytoplasm"/>
    <property type="evidence" value="ECO:0007669"/>
    <property type="project" value="TreeGrafter"/>
</dbReference>
<dbReference type="GO" id="GO:1990023">
    <property type="term" value="C:mitotic spindle midzone"/>
    <property type="evidence" value="ECO:0007669"/>
    <property type="project" value="TreeGrafter"/>
</dbReference>
<dbReference type="EMBL" id="QPFP01000021">
    <property type="protein sequence ID" value="TEB30934.1"/>
    <property type="molecule type" value="Genomic_DNA"/>
</dbReference>